<dbReference type="GO" id="GO:0039693">
    <property type="term" value="P:viral DNA genome replication"/>
    <property type="evidence" value="ECO:0007669"/>
    <property type="project" value="UniProtKB-KW"/>
</dbReference>
<dbReference type="EC" id="2.7.7.7" evidence="2"/>
<evidence type="ECO:0000256" key="8">
    <source>
        <dbReference type="ARBA" id="ARBA00023125"/>
    </source>
</evidence>
<reference evidence="12" key="2">
    <citation type="submission" date="2007-03" db="EMBL/GenBank/DDBJ databases">
        <title>Comparative genomics of carp herpesviruses.</title>
        <authorList>
            <person name="Davison A.J."/>
            <person name="Kurobe T."/>
            <person name="Gatherer D."/>
            <person name="Cunningham C."/>
            <person name="Waltzek T.B."/>
            <person name="Korf I."/>
            <person name="Fukuda H."/>
            <person name="Hedrick R.P."/>
        </authorList>
    </citation>
    <scope>NUCLEOTIDE SEQUENCE</scope>
    <source>
        <strain evidence="12">KHV-U</strain>
    </source>
</reference>
<reference evidence="16 17" key="5">
    <citation type="journal article" date="2015" name="PLoS Pathog.">
        <title>Rational development of an attenuated recombinant cyprinid herpesvirus 3 vaccine using prokaryotic mutagenesis and in vivo bioluminescent imaging.</title>
        <authorList>
            <person name="Boutier M."/>
            <person name="Ronsmans M."/>
            <person name="Ouyang P."/>
            <person name="Fournier G."/>
            <person name="Reschner A."/>
            <person name="Rakus K."/>
            <person name="Wilkie G.S."/>
            <person name="Farnir F."/>
            <person name="Bayrou C."/>
            <person name="Lieffrig F."/>
            <person name="Li H."/>
            <person name="Desmecht D."/>
            <person name="Davison A.J."/>
            <person name="Vanderplasschen A."/>
        </authorList>
    </citation>
    <scope>NUCLEOTIDE SEQUENCE [LARGE SCALE GENOMIC DNA]</scope>
    <source>
        <strain evidence="14">FL</strain>
    </source>
</reference>
<dbReference type="GO" id="GO:0006261">
    <property type="term" value="P:DNA-templated DNA replication"/>
    <property type="evidence" value="ECO:0007669"/>
    <property type="project" value="TreeGrafter"/>
</dbReference>
<dbReference type="EMBL" id="KP343684">
    <property type="protein sequence ID" value="AJP55722.1"/>
    <property type="molecule type" value="Genomic_DNA"/>
</dbReference>
<evidence type="ECO:0000313" key="17">
    <source>
        <dbReference type="Proteomes" id="UP000130752"/>
    </source>
</evidence>
<dbReference type="SMART" id="SM00486">
    <property type="entry name" value="POLBc"/>
    <property type="match status" value="1"/>
</dbReference>
<evidence type="ECO:0000313" key="12">
    <source>
        <dbReference type="EMBL" id="ABG42906.1"/>
    </source>
</evidence>
<dbReference type="Proteomes" id="UP000106924">
    <property type="component" value="Segment"/>
</dbReference>
<reference evidence="13 19" key="6">
    <citation type="journal article" date="2015" name="Vet. Microbiol.">
        <title>Whole-genome sequence of a novel Chinese cyprinid herpesvirus 3 isolate reveals the existence of a distinct European genotype in East Asia.</title>
        <authorList>
            <person name="Li W."/>
            <person name="Lee X."/>
            <person name="Weng S."/>
            <person name="He J."/>
            <person name="Dong C."/>
        </authorList>
    </citation>
    <scope>NUCLEOTIDE SEQUENCE [LARGE SCALE GENOMIC DNA]</scope>
    <source>
        <strain evidence="13">KHV-GZ11</strain>
    </source>
</reference>
<comment type="similarity">
    <text evidence="1">Belongs to the DNA polymerase type-B family.</text>
</comment>
<evidence type="ECO:0000256" key="1">
    <source>
        <dbReference type="ARBA" id="ARBA00005755"/>
    </source>
</evidence>
<evidence type="ECO:0000256" key="4">
    <source>
        <dbReference type="ARBA" id="ARBA00022695"/>
    </source>
</evidence>
<evidence type="ECO:0000256" key="7">
    <source>
        <dbReference type="ARBA" id="ARBA00023109"/>
    </source>
</evidence>
<reference evidence="16 17" key="4">
    <citation type="journal article" date="2009" name="J. Virol.">
        <title>The major portal of entry of koi herpesvirus in Cyprinus carpio is the skin.</title>
        <authorList>
            <person name="Costes B."/>
            <person name="Raj V.S."/>
            <person name="Michel B."/>
            <person name="Fournier G."/>
            <person name="Thirion M."/>
            <person name="Gillet L."/>
            <person name="Mast J."/>
            <person name="Lieffrig F."/>
            <person name="Bremont M."/>
            <person name="Vanderplasschen A."/>
        </authorList>
    </citation>
    <scope>NUCLEOTIDE SEQUENCE [LARGE SCALE GENOMIC DNA]</scope>
    <source>
        <strain evidence="14">FL</strain>
    </source>
</reference>
<keyword evidence="5" id="KW-0235">DNA replication</keyword>
<dbReference type="Proteomes" id="UP000160099">
    <property type="component" value="Segment"/>
</dbReference>
<dbReference type="KEGG" id="vg:11266409"/>
<keyword evidence="3 12" id="KW-0808">Transferase</keyword>
<dbReference type="SUPFAM" id="SSF56672">
    <property type="entry name" value="DNA/RNA polymerases"/>
    <property type="match status" value="1"/>
</dbReference>
<keyword evidence="4 12" id="KW-0548">Nucleotidyltransferase</keyword>
<dbReference type="GO" id="GO:0003677">
    <property type="term" value="F:DNA binding"/>
    <property type="evidence" value="ECO:0007669"/>
    <property type="project" value="UniProtKB-KW"/>
</dbReference>
<keyword evidence="18" id="KW-1185">Reference proteome</keyword>
<evidence type="ECO:0000256" key="3">
    <source>
        <dbReference type="ARBA" id="ARBA00022679"/>
    </source>
</evidence>
<evidence type="ECO:0000313" key="18">
    <source>
        <dbReference type="Proteomes" id="UP000156776"/>
    </source>
</evidence>
<keyword evidence="7" id="KW-1194">Viral DNA replication</keyword>
<dbReference type="InterPro" id="IPR043502">
    <property type="entry name" value="DNA/RNA_pol_sf"/>
</dbReference>
<evidence type="ECO:0000313" key="15">
    <source>
        <dbReference type="Proteomes" id="UP000106924"/>
    </source>
</evidence>
<evidence type="ECO:0000313" key="13">
    <source>
        <dbReference type="EMBL" id="AIC32434.1"/>
    </source>
</evidence>
<reference evidence="16 17" key="3">
    <citation type="journal article" date="2008" name="J. Virol.">
        <title>Cloning of the koi herpesvirus genome as an infectious bacterial artificial chromosome demonstrates that disruption of the thymidine kinase locus induces partial attenuation in Cyprinus carpio koi.</title>
        <authorList>
            <person name="Costes B."/>
            <person name="Fournier G."/>
            <person name="Michel B."/>
            <person name="Delforge C."/>
            <person name="Raj V.S."/>
            <person name="Dewals B."/>
            <person name="Gillet L."/>
            <person name="Drion P."/>
            <person name="Body A."/>
            <person name="Schynts F."/>
            <person name="Lieffrig F."/>
            <person name="Vanderplasschen A."/>
        </authorList>
    </citation>
    <scope>NUCLEOTIDE SEQUENCE [LARGE SCALE GENOMIC DNA]</scope>
    <source>
        <strain evidence="14">FL</strain>
    </source>
</reference>
<dbReference type="Gene3D" id="3.30.420.10">
    <property type="entry name" value="Ribonuclease H-like superfamily/Ribonuclease H"/>
    <property type="match status" value="1"/>
</dbReference>
<dbReference type="InterPro" id="IPR036397">
    <property type="entry name" value="RNaseH_sf"/>
</dbReference>
<evidence type="ECO:0000313" key="11">
    <source>
        <dbReference type="EMBL" id="ABC55165.1"/>
    </source>
</evidence>
<dbReference type="EMBL" id="DQ177346">
    <property type="protein sequence ID" value="ABC55165.1"/>
    <property type="molecule type" value="Genomic_DNA"/>
</dbReference>
<protein>
    <recommendedName>
        <fullName evidence="2">DNA-directed DNA polymerase</fullName>
        <ecNumber evidence="2">2.7.7.7</ecNumber>
    </recommendedName>
</protein>
<accession>A3QMP7</accession>
<dbReference type="EMBL" id="KJ627438">
    <property type="protein sequence ID" value="AIC32434.1"/>
    <property type="molecule type" value="Genomic_DNA"/>
</dbReference>
<dbReference type="PANTHER" id="PTHR10322">
    <property type="entry name" value="DNA POLYMERASE CATALYTIC SUBUNIT"/>
    <property type="match status" value="1"/>
</dbReference>
<dbReference type="Proteomes" id="UP000128453">
    <property type="component" value="Segment"/>
</dbReference>
<organism evidence="11 15">
    <name type="scientific">Cyprinid herpesvirus 3</name>
    <name type="common">CyHV-3</name>
    <dbReference type="NCBI Taxonomy" id="180230"/>
    <lineage>
        <taxon>Viruses</taxon>
        <taxon>Duplodnaviria</taxon>
        <taxon>Heunggongvirae</taxon>
        <taxon>Peploviricota</taxon>
        <taxon>Herviviricetes</taxon>
        <taxon>Herpesvirales</taxon>
        <taxon>Alloherpesviridae</taxon>
        <taxon>Cyvirus</taxon>
        <taxon>Cyvirus cyprinidallo3</taxon>
    </lineage>
</organism>
<feature type="domain" description="DNA-directed DNA polymerase family B multifunctional" evidence="10">
    <location>
        <begin position="684"/>
        <end position="886"/>
    </location>
</feature>
<comment type="catalytic activity">
    <reaction evidence="9">
        <text>DNA(n) + a 2'-deoxyribonucleoside 5'-triphosphate = DNA(n+1) + diphosphate</text>
        <dbReference type="Rhea" id="RHEA:22508"/>
        <dbReference type="Rhea" id="RHEA-COMP:17339"/>
        <dbReference type="Rhea" id="RHEA-COMP:17340"/>
        <dbReference type="ChEBI" id="CHEBI:33019"/>
        <dbReference type="ChEBI" id="CHEBI:61560"/>
        <dbReference type="ChEBI" id="CHEBI:173112"/>
        <dbReference type="EC" id="2.7.7.7"/>
    </reaction>
</comment>
<proteinExistence type="inferred from homology"/>
<evidence type="ECO:0000256" key="2">
    <source>
        <dbReference type="ARBA" id="ARBA00012417"/>
    </source>
</evidence>
<dbReference type="Proteomes" id="UP000130752">
    <property type="component" value="Segment"/>
</dbReference>
<name>A3QMP7_CYHV3</name>
<reference evidence="15 18" key="1">
    <citation type="journal article" date="2007" name="J. Virol.">
        <title>Genome sequences of three koi herpesvirus isolates representing the expanding distribution of an emerging disease threatening koi and common carp worldwide.</title>
        <authorList>
            <person name="Aoki T."/>
            <person name="Hirono I."/>
            <person name="Kurokawa K."/>
            <person name="Fukuda H."/>
            <person name="Nahary R."/>
            <person name="Eldar A."/>
            <person name="Davison A.J."/>
            <person name="Waltzek T.B."/>
            <person name="Bercovier H."/>
            <person name="Hedrick R.P."/>
        </authorList>
    </citation>
    <scope>NUCLEOTIDE SEQUENCE [LARGE SCALE GENOMIC DNA]</scope>
    <source>
        <strain evidence="11">KHV-I</strain>
        <strain evidence="12 18">KHV-U</strain>
    </source>
</reference>
<evidence type="ECO:0000313" key="19">
    <source>
        <dbReference type="Proteomes" id="UP000160099"/>
    </source>
</evidence>
<dbReference type="RefSeq" id="YP_001096114.1">
    <property type="nucleotide sequence ID" value="NC_009127.1"/>
</dbReference>
<dbReference type="GeneID" id="11266409"/>
<dbReference type="InterPro" id="IPR050240">
    <property type="entry name" value="DNA_pol_type-B"/>
</dbReference>
<evidence type="ECO:0000256" key="6">
    <source>
        <dbReference type="ARBA" id="ARBA00022932"/>
    </source>
</evidence>
<dbReference type="Proteomes" id="UP000156776">
    <property type="component" value="Segment"/>
</dbReference>
<gene>
    <name evidence="13" type="ORF">CyHV3-GZ_ORF79R</name>
    <name evidence="12" type="ORF">CyHV3_ORF79</name>
</gene>
<dbReference type="GO" id="GO:0000166">
    <property type="term" value="F:nucleotide binding"/>
    <property type="evidence" value="ECO:0007669"/>
    <property type="project" value="InterPro"/>
</dbReference>
<dbReference type="Pfam" id="PF00136">
    <property type="entry name" value="DNA_pol_B"/>
    <property type="match status" value="1"/>
</dbReference>
<dbReference type="PRINTS" id="PR00106">
    <property type="entry name" value="DNAPOLB"/>
</dbReference>
<dbReference type="SUPFAM" id="SSF53098">
    <property type="entry name" value="Ribonuclease H-like"/>
    <property type="match status" value="1"/>
</dbReference>
<dbReference type="InterPro" id="IPR012337">
    <property type="entry name" value="RNaseH-like_sf"/>
</dbReference>
<evidence type="ECO:0000256" key="9">
    <source>
        <dbReference type="ARBA" id="ARBA00049244"/>
    </source>
</evidence>
<evidence type="ECO:0000259" key="10">
    <source>
        <dbReference type="Pfam" id="PF00136"/>
    </source>
</evidence>
<sequence length="1709" mass="194790">MQAFKLYEAFSDYLPKQVTEQEFDRGDGDNELMYVASVRLIEESFRVWACWPDSGRKKCFWIRPVWWPCVMSDRVYELVGRSKPFALASTRSLPQVGGVWLNNADTKQDVRCRLILFKNKRERQVFINLLRKEFPNDADVGTFEGSDSDMMGMAECILNRFLCCHFYRSPGFVSDPASDNPVISLNELWSCDAADESLYNVHFNFRDEVLLRKLKEAGALGRQEEARELEAKRAQAVATMPRRLVPELVYRCAFFDIECVFDSDHLDPNLDVGLDPTFAADLKIEARVKSCFIKDFLPPRNTSNLRGYKEVTSVSLVYGGNERDQATGRKVEKKIREVWYNAARVQGPGPIKDDSCGDVVTLNGVLTSCASELEMLVRFMRAVRDHCDVLFVFNYDFDVMVITSRVNFYRSVYPEDPLTSELVELFEQAFSKDPRMVPADFTFLDNKHNACYSELLDTIDKHKEGFFAACRKAGAARDERGCLVITRTHVSDFFPYQTAWKKFMDNKQLNSTMRSLGVYIVDLMKVNNTKSVKSGASRFVKLETVANTIISKSRPFKCPHKAGKIKGVAYHEMDAMFFKGGKDLWKYLMYNLADSELLARITRFTRPHIEFVCRVRATFGLDYVSLGREKVEFSGAMVQSTKSVEAPLLYSKVRIGRFVATGKNFASVAMGGKYASIDYRRNIKVKGGKVFQPLLGMTYTGPYIGTVCTYDFASLYPSNMCDGGISPESIVSKMDPFCLEYVRNTVMLDWKKIPAASNMEEIRDYPHSEDLYTILCYKNKEVGWVRFETYTASSLNHYLSMRSQYKKRMKTEKDAGLKAYYDQMQGEMKVCANSHYGVAQSLCQHLTTWSGRQKILLVETAVKKTPGMTVVYGDTDSVMYQCPPAEMNPLDVDTVREDVSAEAVNLYTKGKTREEGETVQRILRDLNDRLYEFMAERMVYVDDQVNVRPLSRCPETKHFYLTDSVDGQRVYLKDIFDRTLITNLAYENTATVSINMAKKNYIYTNHELEDGVLTKTKEKLRGVQAIKNNAAGATRDFNNDMVYACFRGWAIVYASTFGNINGMISYKSWGSVREGDDVYFCTTAPEFDEWHACTNYEKMVCEWCRVVSCLTEPAASSAEYSMHRLVLRKPDGVEFKYVCASDSNNFNMTHTFSLAEQIRRDAVALNLIKFRYWSASAGFTSWRSLIQYSGLQTFKQESLKVTFNEYGAVNTKNNKVAYVTVETLCRVDAEYKKQVPILSFLKGFRFDVKQNVMDRDMWGSSSIHLHDLTVDDLMAALEWPDVIRDAEWRGQSEEAVASDERQDSEQMKLLRDMKAGELARAKAKKPKRAKKGTMDAFLTDEEEERVEVPPLRTSGVPAENHIARDRRVPPFHPMALKHALSLAAVTEDTNYGVHLLFDMFVPKTGKVPVGWPLRTKLERGLAFVRDTYDHMRLLKDKGQAVFSMVYSTPVKTDLLDDVDFEETFVRPVNFGEDNVMRILTRPEIMRALLDSNRELLAKKLSSTVGKFTHENLRVPACLRELVGARLVPYTGDPTDKDTIQLCENLYQYRILLGAAKNYCTAEYDRHIQKVDWTRADLGLETLECPPAFATHFELKVFFRRRKSALDLFKRQSSSPHSAASSVQSQASPAHCDFCGRYWSMALSGENASFAKFVSDQYEPVRRLSSSCSSGAGTASPPSVLLRRKVERVCLQEFSQVSAQQQASWVSESA</sequence>
<evidence type="ECO:0000256" key="5">
    <source>
        <dbReference type="ARBA" id="ARBA00022705"/>
    </source>
</evidence>
<dbReference type="EMBL" id="KP343683">
    <property type="protein sequence ID" value="AJP55567.1"/>
    <property type="molecule type" value="Genomic_DNA"/>
</dbReference>
<dbReference type="GO" id="GO:0003887">
    <property type="term" value="F:DNA-directed DNA polymerase activity"/>
    <property type="evidence" value="ECO:0007669"/>
    <property type="project" value="UniProtKB-KW"/>
</dbReference>
<dbReference type="PANTHER" id="PTHR10322:SF23">
    <property type="entry name" value="DNA POLYMERASE DELTA CATALYTIC SUBUNIT"/>
    <property type="match status" value="1"/>
</dbReference>
<dbReference type="InterPro" id="IPR023211">
    <property type="entry name" value="DNA_pol_palm_dom_sf"/>
</dbReference>
<keyword evidence="6" id="KW-0239">DNA-directed DNA polymerase</keyword>
<dbReference type="Gene3D" id="1.10.287.690">
    <property type="entry name" value="Helix hairpin bin"/>
    <property type="match status" value="1"/>
</dbReference>
<evidence type="ECO:0000313" key="14">
    <source>
        <dbReference type="EMBL" id="AJP55567.1"/>
    </source>
</evidence>
<dbReference type="InterPro" id="IPR006172">
    <property type="entry name" value="DNA-dir_DNA_pol_B"/>
</dbReference>
<evidence type="ECO:0000313" key="16">
    <source>
        <dbReference type="Proteomes" id="UP000128453"/>
    </source>
</evidence>
<dbReference type="EMBL" id="DQ657948">
    <property type="protein sequence ID" value="ABG42906.1"/>
    <property type="molecule type" value="Genomic_DNA"/>
</dbReference>
<keyword evidence="8" id="KW-0238">DNA-binding</keyword>
<dbReference type="InterPro" id="IPR006134">
    <property type="entry name" value="DNA-dir_DNA_pol_B_multi_dom"/>
</dbReference>
<dbReference type="Gene3D" id="3.90.1600.10">
    <property type="entry name" value="Palm domain of DNA polymerase"/>
    <property type="match status" value="1"/>
</dbReference>